<gene>
    <name evidence="1" type="ORF">MERR_LOCUS22737</name>
</gene>
<dbReference type="EMBL" id="CACVBM020001160">
    <property type="protein sequence ID" value="CAA7035502.1"/>
    <property type="molecule type" value="Genomic_DNA"/>
</dbReference>
<protein>
    <submittedName>
        <fullName evidence="1">Uncharacterized protein</fullName>
    </submittedName>
</protein>
<keyword evidence="2" id="KW-1185">Reference proteome</keyword>
<sequence>MHRSGEIPLISSRVNAYLRPFRQRFEVDFRRLELRPISLSLFLASAARSSRFVLTRSSSRSSSLPELHRVARLTLNAEIWNWSEGVKKP</sequence>
<reference evidence="1" key="1">
    <citation type="submission" date="2020-01" db="EMBL/GenBank/DDBJ databases">
        <authorList>
            <person name="Mishra B."/>
        </authorList>
    </citation>
    <scope>NUCLEOTIDE SEQUENCE [LARGE SCALE GENOMIC DNA]</scope>
</reference>
<dbReference type="Proteomes" id="UP000467841">
    <property type="component" value="Unassembled WGS sequence"/>
</dbReference>
<evidence type="ECO:0000313" key="1">
    <source>
        <dbReference type="EMBL" id="CAA7035502.1"/>
    </source>
</evidence>
<proteinExistence type="predicted"/>
<organism evidence="1 2">
    <name type="scientific">Microthlaspi erraticum</name>
    <dbReference type="NCBI Taxonomy" id="1685480"/>
    <lineage>
        <taxon>Eukaryota</taxon>
        <taxon>Viridiplantae</taxon>
        <taxon>Streptophyta</taxon>
        <taxon>Embryophyta</taxon>
        <taxon>Tracheophyta</taxon>
        <taxon>Spermatophyta</taxon>
        <taxon>Magnoliopsida</taxon>
        <taxon>eudicotyledons</taxon>
        <taxon>Gunneridae</taxon>
        <taxon>Pentapetalae</taxon>
        <taxon>rosids</taxon>
        <taxon>malvids</taxon>
        <taxon>Brassicales</taxon>
        <taxon>Brassicaceae</taxon>
        <taxon>Coluteocarpeae</taxon>
        <taxon>Microthlaspi</taxon>
    </lineage>
</organism>
<accession>A0A6D2JEQ8</accession>
<evidence type="ECO:0000313" key="2">
    <source>
        <dbReference type="Proteomes" id="UP000467841"/>
    </source>
</evidence>
<dbReference type="AlphaFoldDB" id="A0A6D2JEQ8"/>
<comment type="caution">
    <text evidence="1">The sequence shown here is derived from an EMBL/GenBank/DDBJ whole genome shotgun (WGS) entry which is preliminary data.</text>
</comment>
<name>A0A6D2JEQ8_9BRAS</name>